<dbReference type="EMBL" id="BLLF01000022">
    <property type="protein sequence ID" value="GFH06090.1"/>
    <property type="molecule type" value="Genomic_DNA"/>
</dbReference>
<sequence length="95" mass="10698">MATKWAEGRPRFGSAHEEACGGGDRPAGREQGDGGSRPVYTHRRFFDGVMCKPNANFSPADCVKFMSALLEFDDYLDMLYRLTKPQRWLAAGFIY</sequence>
<proteinExistence type="predicted"/>
<organism evidence="2 3">
    <name type="scientific">Haematococcus lacustris</name>
    <name type="common">Green alga</name>
    <name type="synonym">Haematococcus pluvialis</name>
    <dbReference type="NCBI Taxonomy" id="44745"/>
    <lineage>
        <taxon>Eukaryota</taxon>
        <taxon>Viridiplantae</taxon>
        <taxon>Chlorophyta</taxon>
        <taxon>core chlorophytes</taxon>
        <taxon>Chlorophyceae</taxon>
        <taxon>CS clade</taxon>
        <taxon>Chlamydomonadales</taxon>
        <taxon>Haematococcaceae</taxon>
        <taxon>Haematococcus</taxon>
    </lineage>
</organism>
<comment type="caution">
    <text evidence="2">The sequence shown here is derived from an EMBL/GenBank/DDBJ whole genome shotgun (WGS) entry which is preliminary data.</text>
</comment>
<name>A0A699Y797_HAELA</name>
<reference evidence="2 3" key="1">
    <citation type="submission" date="2020-02" db="EMBL/GenBank/DDBJ databases">
        <title>Draft genome sequence of Haematococcus lacustris strain NIES-144.</title>
        <authorList>
            <person name="Morimoto D."/>
            <person name="Nakagawa S."/>
            <person name="Yoshida T."/>
            <person name="Sawayama S."/>
        </authorList>
    </citation>
    <scope>NUCLEOTIDE SEQUENCE [LARGE SCALE GENOMIC DNA]</scope>
    <source>
        <strain evidence="2 3">NIES-144</strain>
    </source>
</reference>
<keyword evidence="3" id="KW-1185">Reference proteome</keyword>
<feature type="compositionally biased region" description="Basic and acidic residues" evidence="1">
    <location>
        <begin position="1"/>
        <end position="19"/>
    </location>
</feature>
<evidence type="ECO:0000313" key="3">
    <source>
        <dbReference type="Proteomes" id="UP000485058"/>
    </source>
</evidence>
<accession>A0A699Y797</accession>
<feature type="region of interest" description="Disordered" evidence="1">
    <location>
        <begin position="1"/>
        <end position="36"/>
    </location>
</feature>
<protein>
    <submittedName>
        <fullName evidence="2">Uncharacterized protein</fullName>
    </submittedName>
</protein>
<evidence type="ECO:0000313" key="2">
    <source>
        <dbReference type="EMBL" id="GFH06090.1"/>
    </source>
</evidence>
<evidence type="ECO:0000256" key="1">
    <source>
        <dbReference type="SAM" id="MobiDB-lite"/>
    </source>
</evidence>
<gene>
    <name evidence="2" type="ORF">HaLaN_00663</name>
</gene>
<dbReference type="AlphaFoldDB" id="A0A699Y797"/>
<dbReference type="Proteomes" id="UP000485058">
    <property type="component" value="Unassembled WGS sequence"/>
</dbReference>